<evidence type="ECO:0000313" key="1">
    <source>
        <dbReference type="EMBL" id="CAL1377899.1"/>
    </source>
</evidence>
<name>A0AAV2DWA8_9ROSI</name>
<accession>A0AAV2DWA8</accession>
<protein>
    <submittedName>
        <fullName evidence="1">Uncharacterized protein</fullName>
    </submittedName>
</protein>
<dbReference type="AlphaFoldDB" id="A0AAV2DWA8"/>
<dbReference type="EMBL" id="OZ034816">
    <property type="protein sequence ID" value="CAL1377899.1"/>
    <property type="molecule type" value="Genomic_DNA"/>
</dbReference>
<gene>
    <name evidence="1" type="ORF">LTRI10_LOCUS19517</name>
</gene>
<proteinExistence type="predicted"/>
<keyword evidence="2" id="KW-1185">Reference proteome</keyword>
<sequence>MKNSDPTFVSMNQGRKRVKHIPQRFAFTVALLPSMNQEKGRCLPQKLSSLHSGVVVFLALPASMSSFLLDRLFLPSSTATGITKHQLLLLALSSSSRPRSSSAPSCFSQPSL</sequence>
<reference evidence="1 2" key="1">
    <citation type="submission" date="2024-04" db="EMBL/GenBank/DDBJ databases">
        <authorList>
            <person name="Fracassetti M."/>
        </authorList>
    </citation>
    <scope>NUCLEOTIDE SEQUENCE [LARGE SCALE GENOMIC DNA]</scope>
</reference>
<dbReference type="Proteomes" id="UP001497516">
    <property type="component" value="Chromosome 3"/>
</dbReference>
<evidence type="ECO:0000313" key="2">
    <source>
        <dbReference type="Proteomes" id="UP001497516"/>
    </source>
</evidence>
<organism evidence="1 2">
    <name type="scientific">Linum trigynum</name>
    <dbReference type="NCBI Taxonomy" id="586398"/>
    <lineage>
        <taxon>Eukaryota</taxon>
        <taxon>Viridiplantae</taxon>
        <taxon>Streptophyta</taxon>
        <taxon>Embryophyta</taxon>
        <taxon>Tracheophyta</taxon>
        <taxon>Spermatophyta</taxon>
        <taxon>Magnoliopsida</taxon>
        <taxon>eudicotyledons</taxon>
        <taxon>Gunneridae</taxon>
        <taxon>Pentapetalae</taxon>
        <taxon>rosids</taxon>
        <taxon>fabids</taxon>
        <taxon>Malpighiales</taxon>
        <taxon>Linaceae</taxon>
        <taxon>Linum</taxon>
    </lineage>
</organism>